<dbReference type="GO" id="GO:0044218">
    <property type="term" value="C:other organism cell membrane"/>
    <property type="evidence" value="ECO:0007669"/>
    <property type="project" value="UniProtKB-KW"/>
</dbReference>
<evidence type="ECO:0000256" key="5">
    <source>
        <dbReference type="ARBA" id="ARBA00022525"/>
    </source>
</evidence>
<dbReference type="Gene3D" id="1.25.40.20">
    <property type="entry name" value="Ankyrin repeat-containing domain"/>
    <property type="match status" value="1"/>
</dbReference>
<keyword evidence="5" id="KW-0964">Secreted</keyword>
<dbReference type="PANTHER" id="PTHR24136">
    <property type="entry name" value="SOWAH (DROSOPHILA) HOMOLOG"/>
    <property type="match status" value="1"/>
</dbReference>
<dbReference type="SMART" id="SM00248">
    <property type="entry name" value="ANK"/>
    <property type="match status" value="2"/>
</dbReference>
<evidence type="ECO:0000256" key="1">
    <source>
        <dbReference type="ARBA" id="ARBA00004175"/>
    </source>
</evidence>
<feature type="repeat" description="ANK" evidence="13">
    <location>
        <begin position="16"/>
        <end position="48"/>
    </location>
</feature>
<evidence type="ECO:0000256" key="8">
    <source>
        <dbReference type="ARBA" id="ARBA00022699"/>
    </source>
</evidence>
<evidence type="ECO:0000256" key="6">
    <source>
        <dbReference type="ARBA" id="ARBA00022537"/>
    </source>
</evidence>
<dbReference type="InterPro" id="IPR002110">
    <property type="entry name" value="Ankyrin_rpt"/>
</dbReference>
<dbReference type="GO" id="GO:0006887">
    <property type="term" value="P:exocytosis"/>
    <property type="evidence" value="ECO:0007669"/>
    <property type="project" value="UniProtKB-KW"/>
</dbReference>
<evidence type="ECO:0000256" key="2">
    <source>
        <dbReference type="ARBA" id="ARBA00004613"/>
    </source>
</evidence>
<keyword evidence="12" id="KW-1053">Target membrane</keyword>
<evidence type="ECO:0000256" key="7">
    <source>
        <dbReference type="ARBA" id="ARBA00022656"/>
    </source>
</evidence>
<dbReference type="GO" id="GO:0005576">
    <property type="term" value="C:extracellular region"/>
    <property type="evidence" value="ECO:0007669"/>
    <property type="project" value="UniProtKB-SubCell"/>
</dbReference>
<comment type="subcellular location">
    <subcellularLocation>
        <location evidence="2">Secreted</location>
    </subcellularLocation>
    <subcellularLocation>
        <location evidence="1">Target cell membrane</location>
    </subcellularLocation>
</comment>
<comment type="caution">
    <text evidence="14">The sequence shown here is derived from an EMBL/GenBank/DDBJ whole genome shotgun (WGS) entry which is preliminary data.</text>
</comment>
<dbReference type="PROSITE" id="PS50088">
    <property type="entry name" value="ANK_REPEAT"/>
    <property type="match status" value="1"/>
</dbReference>
<dbReference type="SUPFAM" id="SSF48403">
    <property type="entry name" value="Ankyrin repeat"/>
    <property type="match status" value="1"/>
</dbReference>
<accession>A0AAV4PAA5</accession>
<dbReference type="GO" id="GO:0090729">
    <property type="term" value="F:toxin activity"/>
    <property type="evidence" value="ECO:0007669"/>
    <property type="project" value="UniProtKB-KW"/>
</dbReference>
<dbReference type="AlphaFoldDB" id="A0AAV4PAA5"/>
<evidence type="ECO:0000313" key="15">
    <source>
        <dbReference type="Proteomes" id="UP001054945"/>
    </source>
</evidence>
<keyword evidence="15" id="KW-1185">Reference proteome</keyword>
<keyword evidence="10" id="KW-0638">Presynaptic neurotoxin</keyword>
<comment type="similarity">
    <text evidence="3">Belongs to the ankyrin SOCS box (ASB) family.</text>
</comment>
<sequence>MAYIAKLFPINNVNQHNGAPLYYACWKESIRCVELLLKRGASIHTFQSGREPLHEACRHDKLECAEMLLNFEQIEALRKLGVCVPSTHVSVLGTWRSRRDIQSL</sequence>
<evidence type="ECO:0000256" key="3">
    <source>
        <dbReference type="ARBA" id="ARBA00005949"/>
    </source>
</evidence>
<keyword evidence="6" id="KW-1052">Target cell membrane</keyword>
<dbReference type="GO" id="GO:0044231">
    <property type="term" value="C:host cell presynaptic membrane"/>
    <property type="evidence" value="ECO:0007669"/>
    <property type="project" value="UniProtKB-KW"/>
</dbReference>
<dbReference type="Proteomes" id="UP001054945">
    <property type="component" value="Unassembled WGS sequence"/>
</dbReference>
<reference evidence="14 15" key="1">
    <citation type="submission" date="2021-06" db="EMBL/GenBank/DDBJ databases">
        <title>Caerostris extrusa draft genome.</title>
        <authorList>
            <person name="Kono N."/>
            <person name="Arakawa K."/>
        </authorList>
    </citation>
    <scope>NUCLEOTIDE SEQUENCE [LARGE SCALE GENOMIC DNA]</scope>
</reference>
<keyword evidence="4" id="KW-0268">Exocytosis</keyword>
<proteinExistence type="inferred from homology"/>
<keyword evidence="11 13" id="KW-0040">ANK repeat</keyword>
<evidence type="ECO:0000256" key="12">
    <source>
        <dbReference type="ARBA" id="ARBA00023298"/>
    </source>
</evidence>
<dbReference type="GO" id="GO:0016567">
    <property type="term" value="P:protein ubiquitination"/>
    <property type="evidence" value="ECO:0007669"/>
    <property type="project" value="TreeGrafter"/>
</dbReference>
<evidence type="ECO:0000256" key="4">
    <source>
        <dbReference type="ARBA" id="ARBA00022483"/>
    </source>
</evidence>
<dbReference type="InterPro" id="IPR036770">
    <property type="entry name" value="Ankyrin_rpt-contain_sf"/>
</dbReference>
<gene>
    <name evidence="14" type="ORF">CEXT_254891</name>
</gene>
<keyword evidence="7" id="KW-0800">Toxin</keyword>
<dbReference type="GO" id="GO:0045732">
    <property type="term" value="P:positive regulation of protein catabolic process"/>
    <property type="evidence" value="ECO:0007669"/>
    <property type="project" value="TreeGrafter"/>
</dbReference>
<organism evidence="14 15">
    <name type="scientific">Caerostris extrusa</name>
    <name type="common">Bark spider</name>
    <name type="synonym">Caerostris bankana</name>
    <dbReference type="NCBI Taxonomy" id="172846"/>
    <lineage>
        <taxon>Eukaryota</taxon>
        <taxon>Metazoa</taxon>
        <taxon>Ecdysozoa</taxon>
        <taxon>Arthropoda</taxon>
        <taxon>Chelicerata</taxon>
        <taxon>Arachnida</taxon>
        <taxon>Araneae</taxon>
        <taxon>Araneomorphae</taxon>
        <taxon>Entelegynae</taxon>
        <taxon>Araneoidea</taxon>
        <taxon>Araneidae</taxon>
        <taxon>Caerostris</taxon>
    </lineage>
</organism>
<keyword evidence="8" id="KW-0528">Neurotoxin</keyword>
<evidence type="ECO:0000256" key="9">
    <source>
        <dbReference type="ARBA" id="ARBA00022737"/>
    </source>
</evidence>
<evidence type="ECO:0000256" key="11">
    <source>
        <dbReference type="ARBA" id="ARBA00023043"/>
    </source>
</evidence>
<name>A0AAV4PAA5_CAEEX</name>
<keyword evidence="12" id="KW-0472">Membrane</keyword>
<dbReference type="EMBL" id="BPLR01021707">
    <property type="protein sequence ID" value="GIX92621.1"/>
    <property type="molecule type" value="Genomic_DNA"/>
</dbReference>
<dbReference type="PANTHER" id="PTHR24136:SF15">
    <property type="entry name" value="ANK_REP_REGION DOMAIN-CONTAINING PROTEIN"/>
    <property type="match status" value="1"/>
</dbReference>
<protein>
    <submittedName>
        <fullName evidence="14">Uncharacterized protein</fullName>
    </submittedName>
</protein>
<evidence type="ECO:0000256" key="13">
    <source>
        <dbReference type="PROSITE-ProRule" id="PRU00023"/>
    </source>
</evidence>
<dbReference type="Pfam" id="PF12796">
    <property type="entry name" value="Ank_2"/>
    <property type="match status" value="1"/>
</dbReference>
<evidence type="ECO:0000313" key="14">
    <source>
        <dbReference type="EMBL" id="GIX92621.1"/>
    </source>
</evidence>
<evidence type="ECO:0000256" key="10">
    <source>
        <dbReference type="ARBA" id="ARBA00023028"/>
    </source>
</evidence>
<dbReference type="InterPro" id="IPR051573">
    <property type="entry name" value="Ankyrin-SOCS_box_domain"/>
</dbReference>
<keyword evidence="9" id="KW-0677">Repeat</keyword>